<protein>
    <submittedName>
        <fullName evidence="2 3">Uncharacterized protein LOC101240012 isoform X1</fullName>
    </submittedName>
</protein>
<gene>
    <name evidence="2 3 4" type="primary">LOC101240012</name>
</gene>
<reference evidence="2 3" key="1">
    <citation type="submission" date="2025-05" db="UniProtKB">
        <authorList>
            <consortium name="RefSeq"/>
        </authorList>
    </citation>
    <scope>IDENTIFICATION</scope>
</reference>
<evidence type="ECO:0000313" key="4">
    <source>
        <dbReference type="RefSeq" id="XP_065673747.1"/>
    </source>
</evidence>
<dbReference type="GeneID" id="101240012"/>
<accession>A0ABM4DH00</accession>
<name>A0ABM4DH00_HYDVU</name>
<dbReference type="RefSeq" id="XP_065673747.1">
    <property type="nucleotide sequence ID" value="XM_065817675.1"/>
</dbReference>
<keyword evidence="1" id="KW-1185">Reference proteome</keyword>
<dbReference type="RefSeq" id="XP_065673746.1">
    <property type="nucleotide sequence ID" value="XM_065817674.1"/>
</dbReference>
<evidence type="ECO:0000313" key="3">
    <source>
        <dbReference type="RefSeq" id="XP_065673746.1"/>
    </source>
</evidence>
<evidence type="ECO:0000313" key="2">
    <source>
        <dbReference type="RefSeq" id="XP_065673745.1"/>
    </source>
</evidence>
<organism evidence="1 4">
    <name type="scientific">Hydra vulgaris</name>
    <name type="common">Hydra</name>
    <name type="synonym">Hydra attenuata</name>
    <dbReference type="NCBI Taxonomy" id="6087"/>
    <lineage>
        <taxon>Eukaryota</taxon>
        <taxon>Metazoa</taxon>
        <taxon>Cnidaria</taxon>
        <taxon>Hydrozoa</taxon>
        <taxon>Hydroidolina</taxon>
        <taxon>Anthoathecata</taxon>
        <taxon>Aplanulata</taxon>
        <taxon>Hydridae</taxon>
        <taxon>Hydra</taxon>
    </lineage>
</organism>
<dbReference type="Proteomes" id="UP001652625">
    <property type="component" value="Chromosome 14"/>
</dbReference>
<proteinExistence type="predicted"/>
<sequence>MSNVVSLKRKIQNRFNDSDTNDNSDNILKRRRWCDSQTSIFNSLNDEENNDNYLIDLNKAKEYIHLFNTEFTKGFEKLSNRHDTSGLVEKKLEFDKFSNINCAKYLVANFGVPNSRKSSSFNYFMTNSIRYPLPNSPQAGDGVTTKPIRVRYNSLHDIYIKTYNYSNGDEEIIIKKFPEFNEKFSNFVESLMSETNIDEIIIEIPKTFLPEDRLYLENFEFLDLIGLPDQSSQNREHEKSAIRMNRNSIEKEVVDAFFMFPGKRGKCDEEIIKYMWKCGAFSDLSDRRPPKLVVCNKIRSNDWNDDSEFEKMTHAYTDGTILKSVETSLCKMFDYKDEKDYEDDFEPLVIDNKFESIKDMIKRSASACIVETYNQAGYNNEKYNFFVCNLYKIFMDIKAYKESNLHRLSIHYILVLSKELFIKLNSTVNRIRLKETNKSKYFKIKQFFKSDSAKRLIKYIGSEINEEILCFKNSLFDELSIQDFFNANYEEEDKINYRMEWFNLSVEKCQENILLLIEKYVQAIFKDILKDLKNEELDNFMQMRDYLDSKYLKSSFKLTLDKILKQMKNNYKTIKDIDEKLSLFKKKCCHFLESIKNEYNYDAYENENSSQRSSFENSNLQEIQECCKKLSDIEKNVCMFLKSTKDTFESDEEFDATLINPLLHRKTGSHKLPENKDTDGLDVINFTKYCRNKFNLQLLEKLKAQSVKSKITLEYTEPISLENYEIQFNLDRENKKVSASYHKNHLYEQLKLLKDNLYKDETNQTSNALYPIFISSVQRRNDFEPNLLTKDLGRVLKPNSFLIFLFIEGGTNQNRDLFKINIDFYKNQRDKDFKAICNYGKSFTNKDMNPIFLCYLPDKNLGIGRIRKIMMMFAEHLQLLRFYFIDDDIDSFYEYDKRLHGREIKKSPNFTYKSLAFMLKALNFGCSNRDLCNNKDLHSKEVNHKEEAVSKLIRRNWMKSLEKIKDTINVEDTITADLVDELYDIIDNKKYNEESKVKDLINTLMNHLAADGVLILNEIKNTLLKDKSKIIGQVALWNNASFKTWSFLEKLMCDVSKMHTHLVSYQRFQVVLYNLDAIKGIHPVTDDVLFQPAFEKHEVAQLAHISSSANLNDVNVQTSFTYGYKCSDKVHVYYQLFNGVSGYMAYYYSFRNMIGIKSKINSDETSLEASD</sequence>
<dbReference type="RefSeq" id="XP_065673745.1">
    <property type="nucleotide sequence ID" value="XM_065817673.1"/>
</dbReference>
<evidence type="ECO:0000313" key="1">
    <source>
        <dbReference type="Proteomes" id="UP001652625"/>
    </source>
</evidence>